<dbReference type="InterPro" id="IPR029035">
    <property type="entry name" value="DHS-like_NAD/FAD-binding_dom"/>
</dbReference>
<dbReference type="AlphaFoldDB" id="A0AAP3ZWK7"/>
<comment type="caution">
    <text evidence="1">The sequence shown here is derived from an EMBL/GenBank/DDBJ whole genome shotgun (WGS) entry which is preliminary data.</text>
</comment>
<gene>
    <name evidence="1" type="ORF">QDS18_09130</name>
</gene>
<name>A0AAP3ZWK7_PAEPO</name>
<dbReference type="RefSeq" id="WP_279833076.1">
    <property type="nucleotide sequence ID" value="NZ_JARVWT010000003.1"/>
</dbReference>
<dbReference type="Pfam" id="PF13289">
    <property type="entry name" value="SIR2_2"/>
    <property type="match status" value="1"/>
</dbReference>
<dbReference type="EMBL" id="JARVWT010000003">
    <property type="protein sequence ID" value="MDH2331032.1"/>
    <property type="molecule type" value="Genomic_DNA"/>
</dbReference>
<dbReference type="Gene3D" id="3.40.50.300">
    <property type="entry name" value="P-loop containing nucleotide triphosphate hydrolases"/>
    <property type="match status" value="1"/>
</dbReference>
<dbReference type="SUPFAM" id="SSF52467">
    <property type="entry name" value="DHS-like NAD/FAD-binding domain"/>
    <property type="match status" value="1"/>
</dbReference>
<reference evidence="1" key="1">
    <citation type="submission" date="2023-04" db="EMBL/GenBank/DDBJ databases">
        <title>Uncovering the Secrets of Slow-Growing Bacteria in Tropical Savanna Soil through Cultivation and Genomic Analysis.</title>
        <authorList>
            <person name="Goncalves O.S."/>
            <person name="Santana M.F."/>
        </authorList>
    </citation>
    <scope>NUCLEOTIDE SEQUENCE</scope>
    <source>
        <strain evidence="1">ANTI</strain>
    </source>
</reference>
<evidence type="ECO:0000313" key="2">
    <source>
        <dbReference type="Proteomes" id="UP001229409"/>
    </source>
</evidence>
<dbReference type="Proteomes" id="UP001229409">
    <property type="component" value="Unassembled WGS sequence"/>
</dbReference>
<dbReference type="SUPFAM" id="SSF52540">
    <property type="entry name" value="P-loop containing nucleoside triphosphate hydrolases"/>
    <property type="match status" value="1"/>
</dbReference>
<accession>A0AAP3ZWK7</accession>
<organism evidence="1 2">
    <name type="scientific">Paenibacillus polymyxa</name>
    <name type="common">Bacillus polymyxa</name>
    <dbReference type="NCBI Taxonomy" id="1406"/>
    <lineage>
        <taxon>Bacteria</taxon>
        <taxon>Bacillati</taxon>
        <taxon>Bacillota</taxon>
        <taxon>Bacilli</taxon>
        <taxon>Bacillales</taxon>
        <taxon>Paenibacillaceae</taxon>
        <taxon>Paenibacillus</taxon>
    </lineage>
</organism>
<protein>
    <submittedName>
        <fullName evidence="1">SIR2 family protein</fullName>
    </submittedName>
</protein>
<dbReference type="InterPro" id="IPR027417">
    <property type="entry name" value="P-loop_NTPase"/>
</dbReference>
<sequence length="1177" mass="135581">MNQANDIKKLVSVLNEDGTVLFIGSGISVWSGLPTWYGLVKELANYVKEEGLTYENILQEASVNLLNAAGLGQRQLSSQQFKVFIRQACRVGMAKPSVIHEKIVKLGIRNFITTNYDKLLEEALRLYKNNYTFQVVTNRQPTDCASIVQIRARDFIFKPHGDIDDTDSIVLSHEQYRSLYGEKNHTIRTLETLLLTRPVIFIGYSLTDADFIYIKDNLENIFKGRAPHHYAIMADVSEDKRRYLLDVLGIRIISYQTLEGLNGYRDHTPLLELLDKLSLPINPQSTEIQENVIKLNDSQVMSLLRYAAGLTFHIKYTSNIEFPINVTYGNGFNKTKGVQKLLEESSDQIVLIIGSPGAGKTYSFKKFCNNLAQRLKDDCISELYKESKLQVPIYLDLKLYNGSILDMAENLIPANITLEELIESTNCVFILDSYNEMPKKFFENGQYEKDLSGFFEKIKDSRVIVGSRTNEGIKINGITEYIMEEIPYSYVMNYFKEIGIRVNGRLSSDIVRILQRPFFFKLLLEKKVVIESSTSPNSMFQSFFEIVKSEINHKYGIAIELPLVLKSIAFSAINEGMEAISLQEVMAKLKVSLRVLNKNDQFSADKVLQILVDQEILIPLPGNKLSFFHQSITEYLAAMELSNIYRFSPETLESCLVNTRWDQTLFLTIGFLSPDDSAKYMKQVLEKDLTLAIRASKYLECDNETLVSIILNFIIENLQNIKHLTHSFEHVLIGMPVTHIHEKQLRILMNKGNLLGASSAGMLQEIKGEKFNSELITLIIENKSDYNFVTELGRLLAKRATWEDAFFLFTKLKEIRISDYDGLAEAVAEVLSIFDINRIKEIVVHIEELSELEAEIYSRYLGKLATEDSVKELIILIQLGYKEAIFQLYMKIDSVDFDTKLLNDNLINAVLTLIERDSDISFSTALLEKVCKIQPSLKLYLMWLKTSAKSHIKLIMLYILRDELEDEFWTEYSNYISDSENNFAVIGQFTAMDWSNREYVFRNIISDKNVEVFYFFLESVRHNKHFSHNLTHADLHSLIEWHVSIEKKGKDQYWLTYLTKEFILNKSDRNLQNILLNLFNQKDGRYRDFLENVIYRLSFVTTDMLSEDALNYCINMLSVKQYPLFDRNLGGISTEEFVNHHIVPLLSTGKGLLRNNLKEVLKQAGQLHRKRYLDNNL</sequence>
<proteinExistence type="predicted"/>
<evidence type="ECO:0000313" key="1">
    <source>
        <dbReference type="EMBL" id="MDH2331032.1"/>
    </source>
</evidence>